<protein>
    <submittedName>
        <fullName evidence="1">Conjugal transfer protein TraF</fullName>
    </submittedName>
</protein>
<evidence type="ECO:0000313" key="1">
    <source>
        <dbReference type="EMBL" id="UYM15972.1"/>
    </source>
</evidence>
<dbReference type="InterPro" id="IPR036249">
    <property type="entry name" value="Thioredoxin-like_sf"/>
</dbReference>
<sequence>MFFLLLLLLLFPAAGTTDEGWFDRHSEGWFWYEKIPEPETHKDEAKHLSKTAADQPLTTSWIRNNIGHYLDAAIDHPSKKNVSAYLYLDRLVKEKAERFARIGKQVIESDPMLDENARRPISPAAAKIQDDIASQAKERVLKSIAKISGLVFYYQGNCRLCQLQVKTLQAFCNQYDFSLIPVSTDGVLLPEMGPGKIEPSPPETLNIVRYPALFLMRPPDDIIPLRQGNLSLMELAEQVLQAAEQHHWITPEQFNKTRITSDTWHQTMPNQIIPLLNKASQAPSITD</sequence>
<gene>
    <name evidence="1" type="ORF">NX720_24680</name>
</gene>
<dbReference type="EMBL" id="CP103300">
    <property type="protein sequence ID" value="UYM15972.1"/>
    <property type="molecule type" value="Genomic_DNA"/>
</dbReference>
<dbReference type="RefSeq" id="WP_262598247.1">
    <property type="nucleotide sequence ID" value="NZ_CP103300.1"/>
</dbReference>
<dbReference type="Proteomes" id="UP001163255">
    <property type="component" value="Chromosome"/>
</dbReference>
<proteinExistence type="predicted"/>
<dbReference type="SUPFAM" id="SSF52833">
    <property type="entry name" value="Thioredoxin-like"/>
    <property type="match status" value="1"/>
</dbReference>
<dbReference type="Pfam" id="PF13728">
    <property type="entry name" value="TraF"/>
    <property type="match status" value="1"/>
</dbReference>
<organism evidence="1 2">
    <name type="scientific">Endozoicomonas euniceicola</name>
    <dbReference type="NCBI Taxonomy" id="1234143"/>
    <lineage>
        <taxon>Bacteria</taxon>
        <taxon>Pseudomonadati</taxon>
        <taxon>Pseudomonadota</taxon>
        <taxon>Gammaproteobacteria</taxon>
        <taxon>Oceanospirillales</taxon>
        <taxon>Endozoicomonadaceae</taxon>
        <taxon>Endozoicomonas</taxon>
    </lineage>
</organism>
<keyword evidence="2" id="KW-1185">Reference proteome</keyword>
<evidence type="ECO:0000313" key="2">
    <source>
        <dbReference type="Proteomes" id="UP001163255"/>
    </source>
</evidence>
<reference evidence="1" key="1">
    <citation type="submission" date="2022-10" db="EMBL/GenBank/DDBJ databases">
        <title>Completed Genome Sequence of two octocoral isolated bacterium, Endozoicomonas euniceicola EF212T and Endozoicomonas gorgoniicola PS125T.</title>
        <authorList>
            <person name="Chiou Y.-J."/>
            <person name="Chen Y.-H."/>
        </authorList>
    </citation>
    <scope>NUCLEOTIDE SEQUENCE</scope>
    <source>
        <strain evidence="1">EF212</strain>
    </source>
</reference>
<name>A0ABY6GT79_9GAMM</name>
<accession>A0ABY6GT79</accession>
<dbReference type="InterPro" id="IPR039555">
    <property type="entry name" value="TraF/TrbB"/>
</dbReference>